<dbReference type="InterPro" id="IPR013083">
    <property type="entry name" value="Znf_RING/FYVE/PHD"/>
</dbReference>
<reference evidence="6" key="1">
    <citation type="journal article" date="2021" name="Genome Biol. Evol.">
        <title>A High-Quality Reference Genome for a Parasitic Bivalve with Doubly Uniparental Inheritance (Bivalvia: Unionida).</title>
        <authorList>
            <person name="Smith C.H."/>
        </authorList>
    </citation>
    <scope>NUCLEOTIDE SEQUENCE</scope>
    <source>
        <strain evidence="6">CHS0354</strain>
    </source>
</reference>
<evidence type="ECO:0000256" key="4">
    <source>
        <dbReference type="PROSITE-ProRule" id="PRU00175"/>
    </source>
</evidence>
<dbReference type="SUPFAM" id="SSF57850">
    <property type="entry name" value="RING/U-box"/>
    <property type="match status" value="1"/>
</dbReference>
<dbReference type="GO" id="GO:0008270">
    <property type="term" value="F:zinc ion binding"/>
    <property type="evidence" value="ECO:0007669"/>
    <property type="project" value="UniProtKB-KW"/>
</dbReference>
<evidence type="ECO:0000256" key="2">
    <source>
        <dbReference type="ARBA" id="ARBA00022771"/>
    </source>
</evidence>
<keyword evidence="1" id="KW-0479">Metal-binding</keyword>
<dbReference type="EMBL" id="JAEAOA010001770">
    <property type="protein sequence ID" value="KAK3588243.1"/>
    <property type="molecule type" value="Genomic_DNA"/>
</dbReference>
<accession>A0AAE0SAP3</accession>
<sequence>MAETQEATYKPLNCPICLETFESPKVLVCLHTFCEKCICRHAHSLKEAGAQSDTIACPICRSPTPAPSADQTPDEWAAKLTTNSIILSLLASGQPNMDDSVYCQPCLTLGKQNMSVAYCGTCSEYLCNICYSCHKSFKISKDHSITVQSVSAQQNRISTQDMYRCSVHWKKYKYLCSNHKELCCSNCVIKDHRKCDELLLVKELSKGSKEGQDSSQISEKLESANKIFMTLVESLSKNLESIDQQKIAITKSIQDWTITMRKHIDRLETPALEELNQMCKQENIKVSDQIMECKRAIAAIATSKEMLMGGRKSEDDTKIFITTNKVSRQVLKYLEKYKTIENNSEIVELEFHFDSTFEGMSATLSSIGKLTRQVVRIPRLSSDMLFENTKMPKIQPNSKMVTFNAQIRSEEDICDIHSGVFLLDDRLVLCDWANFNLKLFDRRLQCVSYLNMEDQPKYICRVDESTVAVTVDRDIQLVSVTNTLTPLRRINERHTCYGIASYQQNIIVDTEGDSLITYGTLDKIINRIISYDKLDVHNTHCVSQDGQRIYYTRKNAVVTMNMEGTKLIKFESTYLRDASGITVDKQGIIYCCGKESNTVITVTPEGRQLCVLLSQDHKLQNPQGIFFHSK</sequence>
<dbReference type="SMART" id="SM00184">
    <property type="entry name" value="RING"/>
    <property type="match status" value="1"/>
</dbReference>
<dbReference type="Pfam" id="PF13445">
    <property type="entry name" value="zf-RING_UBOX"/>
    <property type="match status" value="1"/>
</dbReference>
<evidence type="ECO:0000313" key="6">
    <source>
        <dbReference type="EMBL" id="KAK3588243.1"/>
    </source>
</evidence>
<reference evidence="6" key="3">
    <citation type="submission" date="2023-05" db="EMBL/GenBank/DDBJ databases">
        <authorList>
            <person name="Smith C.H."/>
        </authorList>
    </citation>
    <scope>NUCLEOTIDE SEQUENCE</scope>
    <source>
        <strain evidence="6">CHS0354</strain>
        <tissue evidence="6">Mantle</tissue>
    </source>
</reference>
<feature type="domain" description="RING-type" evidence="5">
    <location>
        <begin position="14"/>
        <end position="61"/>
    </location>
</feature>
<dbReference type="SUPFAM" id="SSF101898">
    <property type="entry name" value="NHL repeat"/>
    <property type="match status" value="1"/>
</dbReference>
<dbReference type="Gene3D" id="2.120.10.30">
    <property type="entry name" value="TolB, C-terminal domain"/>
    <property type="match status" value="1"/>
</dbReference>
<dbReference type="SUPFAM" id="SSF57845">
    <property type="entry name" value="B-box zinc-binding domain"/>
    <property type="match status" value="1"/>
</dbReference>
<evidence type="ECO:0000256" key="1">
    <source>
        <dbReference type="ARBA" id="ARBA00022723"/>
    </source>
</evidence>
<protein>
    <recommendedName>
        <fullName evidence="5">RING-type domain-containing protein</fullName>
    </recommendedName>
</protein>
<evidence type="ECO:0000259" key="5">
    <source>
        <dbReference type="PROSITE" id="PS50089"/>
    </source>
</evidence>
<keyword evidence="7" id="KW-1185">Reference proteome</keyword>
<dbReference type="InterPro" id="IPR047153">
    <property type="entry name" value="TRIM45/56/19-like"/>
</dbReference>
<dbReference type="AlphaFoldDB" id="A0AAE0SAP3"/>
<dbReference type="Proteomes" id="UP001195483">
    <property type="component" value="Unassembled WGS sequence"/>
</dbReference>
<keyword evidence="3" id="KW-0862">Zinc</keyword>
<name>A0AAE0SAP3_9BIVA</name>
<dbReference type="InterPro" id="IPR017907">
    <property type="entry name" value="Znf_RING_CS"/>
</dbReference>
<dbReference type="InterPro" id="IPR001841">
    <property type="entry name" value="Znf_RING"/>
</dbReference>
<evidence type="ECO:0000256" key="3">
    <source>
        <dbReference type="ARBA" id="ARBA00022833"/>
    </source>
</evidence>
<dbReference type="InterPro" id="IPR027370">
    <property type="entry name" value="Znf-RING_euk"/>
</dbReference>
<dbReference type="Gene3D" id="3.30.40.10">
    <property type="entry name" value="Zinc/RING finger domain, C3HC4 (zinc finger)"/>
    <property type="match status" value="1"/>
</dbReference>
<evidence type="ECO:0000313" key="7">
    <source>
        <dbReference type="Proteomes" id="UP001195483"/>
    </source>
</evidence>
<proteinExistence type="predicted"/>
<dbReference type="PROSITE" id="PS50089">
    <property type="entry name" value="ZF_RING_2"/>
    <property type="match status" value="1"/>
</dbReference>
<organism evidence="6 7">
    <name type="scientific">Potamilus streckersoni</name>
    <dbReference type="NCBI Taxonomy" id="2493646"/>
    <lineage>
        <taxon>Eukaryota</taxon>
        <taxon>Metazoa</taxon>
        <taxon>Spiralia</taxon>
        <taxon>Lophotrochozoa</taxon>
        <taxon>Mollusca</taxon>
        <taxon>Bivalvia</taxon>
        <taxon>Autobranchia</taxon>
        <taxon>Heteroconchia</taxon>
        <taxon>Palaeoheterodonta</taxon>
        <taxon>Unionida</taxon>
        <taxon>Unionoidea</taxon>
        <taxon>Unionidae</taxon>
        <taxon>Ambleminae</taxon>
        <taxon>Lampsilini</taxon>
        <taxon>Potamilus</taxon>
    </lineage>
</organism>
<keyword evidence="2 4" id="KW-0863">Zinc-finger</keyword>
<dbReference type="InterPro" id="IPR011042">
    <property type="entry name" value="6-blade_b-propeller_TolB-like"/>
</dbReference>
<comment type="caution">
    <text evidence="6">The sequence shown here is derived from an EMBL/GenBank/DDBJ whole genome shotgun (WGS) entry which is preliminary data.</text>
</comment>
<gene>
    <name evidence="6" type="ORF">CHS0354_029568</name>
</gene>
<dbReference type="PROSITE" id="PS00518">
    <property type="entry name" value="ZF_RING_1"/>
    <property type="match status" value="1"/>
</dbReference>
<dbReference type="PANTHER" id="PTHR25462">
    <property type="entry name" value="BONUS, ISOFORM C-RELATED"/>
    <property type="match status" value="1"/>
</dbReference>
<reference evidence="6" key="2">
    <citation type="journal article" date="2021" name="Genome Biol. Evol.">
        <title>Developing a high-quality reference genome for a parasitic bivalve with doubly uniparental inheritance (Bivalvia: Unionida).</title>
        <authorList>
            <person name="Smith C.H."/>
        </authorList>
    </citation>
    <scope>NUCLEOTIDE SEQUENCE</scope>
    <source>
        <strain evidence="6">CHS0354</strain>
        <tissue evidence="6">Mantle</tissue>
    </source>
</reference>
<dbReference type="PANTHER" id="PTHR25462:SF296">
    <property type="entry name" value="MEIOTIC P26, ISOFORM F"/>
    <property type="match status" value="1"/>
</dbReference>